<dbReference type="RefSeq" id="WP_174438574.1">
    <property type="nucleotide sequence ID" value="NZ_BAABCC010000053.1"/>
</dbReference>
<comment type="caution">
    <text evidence="1">The sequence shown here is derived from an EMBL/GenBank/DDBJ whole genome shotgun (WGS) entry which is preliminary data.</text>
</comment>
<dbReference type="Proteomes" id="UP000639419">
    <property type="component" value="Unassembled WGS sequence"/>
</dbReference>
<proteinExistence type="predicted"/>
<name>A0ABX2KRU0_9PROT</name>
<evidence type="ECO:0008006" key="3">
    <source>
        <dbReference type="Google" id="ProtNLM"/>
    </source>
</evidence>
<gene>
    <name evidence="1" type="ORF">GBZ26_09145</name>
</gene>
<reference evidence="1 2" key="1">
    <citation type="submission" date="2019-10" db="EMBL/GenBank/DDBJ databases">
        <title>Genome sequence of Azospirillum formosense CC-Nfb-7.</title>
        <authorList>
            <person name="Ambrosini A."/>
            <person name="Sant'Anna F.H."/>
            <person name="Cassan F.D."/>
            <person name="Souza E.M."/>
            <person name="Passaglia L.M.P."/>
        </authorList>
    </citation>
    <scope>NUCLEOTIDE SEQUENCE [LARGE SCALE GENOMIC DNA]</scope>
    <source>
        <strain evidence="1 2">CC-NFb-7</strain>
    </source>
</reference>
<organism evidence="1 2">
    <name type="scientific">Azospirillum formosense</name>
    <dbReference type="NCBI Taxonomy" id="861533"/>
    <lineage>
        <taxon>Bacteria</taxon>
        <taxon>Pseudomonadati</taxon>
        <taxon>Pseudomonadota</taxon>
        <taxon>Alphaproteobacteria</taxon>
        <taxon>Rhodospirillales</taxon>
        <taxon>Azospirillaceae</taxon>
        <taxon>Azospirillum</taxon>
    </lineage>
</organism>
<evidence type="ECO:0000313" key="2">
    <source>
        <dbReference type="Proteomes" id="UP000639419"/>
    </source>
</evidence>
<evidence type="ECO:0000313" key="1">
    <source>
        <dbReference type="EMBL" id="NUB19376.1"/>
    </source>
</evidence>
<sequence>MPMVSMWKKISPCHFVMQDCHHRRIEIRYHATGSQSGWGVYADGTLVQQRAAFTEARGIAMGLATGS</sequence>
<protein>
    <recommendedName>
        <fullName evidence="3">WGR domain-containing protein</fullName>
    </recommendedName>
</protein>
<accession>A0ABX2KRU0</accession>
<keyword evidence="2" id="KW-1185">Reference proteome</keyword>
<dbReference type="EMBL" id="WHOR01000048">
    <property type="protein sequence ID" value="NUB19376.1"/>
    <property type="molecule type" value="Genomic_DNA"/>
</dbReference>